<evidence type="ECO:0000313" key="2">
    <source>
        <dbReference type="Proteomes" id="UP000029120"/>
    </source>
</evidence>
<name>A0A087G1Z9_ARAAL</name>
<protein>
    <submittedName>
        <fullName evidence="1">Uncharacterized protein</fullName>
    </submittedName>
</protein>
<dbReference type="Gramene" id="KFK23901">
    <property type="protein sequence ID" value="KFK23901"/>
    <property type="gene ID" value="AALP_AAs43866U000100"/>
</dbReference>
<gene>
    <name evidence="1" type="ORF">AALP_AAs43866U000100</name>
</gene>
<dbReference type="OrthoDB" id="1750514at2759"/>
<dbReference type="EMBL" id="KL974103">
    <property type="protein sequence ID" value="KFK23901.1"/>
    <property type="molecule type" value="Genomic_DNA"/>
</dbReference>
<keyword evidence="2" id="KW-1185">Reference proteome</keyword>
<reference evidence="2" key="1">
    <citation type="journal article" date="2015" name="Nat. Plants">
        <title>Genome expansion of Arabis alpina linked with retrotransposition and reduced symmetric DNA methylation.</title>
        <authorList>
            <person name="Willing E.M."/>
            <person name="Rawat V."/>
            <person name="Mandakova T."/>
            <person name="Maumus F."/>
            <person name="James G.V."/>
            <person name="Nordstroem K.J."/>
            <person name="Becker C."/>
            <person name="Warthmann N."/>
            <person name="Chica C."/>
            <person name="Szarzynska B."/>
            <person name="Zytnicki M."/>
            <person name="Albani M.C."/>
            <person name="Kiefer C."/>
            <person name="Bergonzi S."/>
            <person name="Castaings L."/>
            <person name="Mateos J.L."/>
            <person name="Berns M.C."/>
            <person name="Bujdoso N."/>
            <person name="Piofczyk T."/>
            <person name="de Lorenzo L."/>
            <person name="Barrero-Sicilia C."/>
            <person name="Mateos I."/>
            <person name="Piednoel M."/>
            <person name="Hagmann J."/>
            <person name="Chen-Min-Tao R."/>
            <person name="Iglesias-Fernandez R."/>
            <person name="Schuster S.C."/>
            <person name="Alonso-Blanco C."/>
            <person name="Roudier F."/>
            <person name="Carbonero P."/>
            <person name="Paz-Ares J."/>
            <person name="Davis S.J."/>
            <person name="Pecinka A."/>
            <person name="Quesneville H."/>
            <person name="Colot V."/>
            <person name="Lysak M.A."/>
            <person name="Weigel D."/>
            <person name="Coupland G."/>
            <person name="Schneeberger K."/>
        </authorList>
    </citation>
    <scope>NUCLEOTIDE SEQUENCE [LARGE SCALE GENOMIC DNA]</scope>
    <source>
        <strain evidence="2">cv. Pajares</strain>
    </source>
</reference>
<dbReference type="Proteomes" id="UP000029120">
    <property type="component" value="Unassembled WGS sequence"/>
</dbReference>
<accession>A0A087G1Z9</accession>
<sequence>MTVKTSSLLTYLAFERIVRGLAVIYECYLVDPASSHMLVSKIKPC</sequence>
<proteinExistence type="predicted"/>
<feature type="non-terminal residue" evidence="1">
    <location>
        <position position="45"/>
    </location>
</feature>
<dbReference type="AlphaFoldDB" id="A0A087G1Z9"/>
<organism evidence="1 2">
    <name type="scientific">Arabis alpina</name>
    <name type="common">Alpine rock-cress</name>
    <dbReference type="NCBI Taxonomy" id="50452"/>
    <lineage>
        <taxon>Eukaryota</taxon>
        <taxon>Viridiplantae</taxon>
        <taxon>Streptophyta</taxon>
        <taxon>Embryophyta</taxon>
        <taxon>Tracheophyta</taxon>
        <taxon>Spermatophyta</taxon>
        <taxon>Magnoliopsida</taxon>
        <taxon>eudicotyledons</taxon>
        <taxon>Gunneridae</taxon>
        <taxon>Pentapetalae</taxon>
        <taxon>rosids</taxon>
        <taxon>malvids</taxon>
        <taxon>Brassicales</taxon>
        <taxon>Brassicaceae</taxon>
        <taxon>Arabideae</taxon>
        <taxon>Arabis</taxon>
    </lineage>
</organism>
<evidence type="ECO:0000313" key="1">
    <source>
        <dbReference type="EMBL" id="KFK23901.1"/>
    </source>
</evidence>